<reference evidence="8 9" key="1">
    <citation type="journal article" date="2013" name="Biodegradation">
        <title>Quantitative proteomic analysis of ibuprofen-degrading Patulibacter sp. strain I11.</title>
        <authorList>
            <person name="Almeida B."/>
            <person name="Kjeldal H."/>
            <person name="Lolas I."/>
            <person name="Knudsen A.D."/>
            <person name="Carvalho G."/>
            <person name="Nielsen K.L."/>
            <person name="Barreto Crespo M.T."/>
            <person name="Stensballe A."/>
            <person name="Nielsen J.L."/>
        </authorList>
    </citation>
    <scope>NUCLEOTIDE SEQUENCE [LARGE SCALE GENOMIC DNA]</scope>
    <source>
        <strain evidence="8 9">I11</strain>
    </source>
</reference>
<feature type="domain" description="OmpR/PhoB-type" evidence="7">
    <location>
        <begin position="137"/>
        <end position="235"/>
    </location>
</feature>
<evidence type="ECO:0000256" key="2">
    <source>
        <dbReference type="ARBA" id="ARBA00023012"/>
    </source>
</evidence>
<keyword evidence="9" id="KW-1185">Reference proteome</keyword>
<sequence length="248" mass="27172">MSDPNATLLIVEDDRLTRTFLSEHLAADGYDPLAAGTLADARALLETSYPDLVLSDVMLPDGTGLDLIRHVRGGDGIVSRVDPATPVMLLSGRDGELDRIRGFERGCDDYLAKPFSYPELRLRIAALLERTHRRPTAGRVRVGTLELDPAQRTVSVRGARVALTQKEYALLVALVREPTRVYTKDELLRTVWGYRTSATVTRTIDSHACRLRSKLGVHGDAFVVNVWGVGYRLVDGALDRVAPVGVAA</sequence>
<dbReference type="RefSeq" id="WP_007579424.1">
    <property type="nucleotide sequence ID" value="NZ_AGUD01000324.1"/>
</dbReference>
<evidence type="ECO:0000256" key="5">
    <source>
        <dbReference type="PROSITE-ProRule" id="PRU01091"/>
    </source>
</evidence>
<dbReference type="CDD" id="cd00383">
    <property type="entry name" value="trans_reg_C"/>
    <property type="match status" value="1"/>
</dbReference>
<comment type="caution">
    <text evidence="8">The sequence shown here is derived from an EMBL/GenBank/DDBJ whole genome shotgun (WGS) entry which is preliminary data.</text>
</comment>
<dbReference type="SMART" id="SM00862">
    <property type="entry name" value="Trans_reg_C"/>
    <property type="match status" value="1"/>
</dbReference>
<dbReference type="InterPro" id="IPR001867">
    <property type="entry name" value="OmpR/PhoB-type_DNA-bd"/>
</dbReference>
<dbReference type="InterPro" id="IPR001789">
    <property type="entry name" value="Sig_transdc_resp-reg_receiver"/>
</dbReference>
<proteinExistence type="predicted"/>
<dbReference type="CDD" id="cd17574">
    <property type="entry name" value="REC_OmpR"/>
    <property type="match status" value="1"/>
</dbReference>
<dbReference type="InterPro" id="IPR011006">
    <property type="entry name" value="CheY-like_superfamily"/>
</dbReference>
<feature type="domain" description="Response regulatory" evidence="6">
    <location>
        <begin position="7"/>
        <end position="128"/>
    </location>
</feature>
<dbReference type="GO" id="GO:0000976">
    <property type="term" value="F:transcription cis-regulatory region binding"/>
    <property type="evidence" value="ECO:0007669"/>
    <property type="project" value="TreeGrafter"/>
</dbReference>
<dbReference type="OrthoDB" id="5242634at2"/>
<keyword evidence="1 4" id="KW-0597">Phosphoprotein</keyword>
<protein>
    <submittedName>
        <fullName evidence="8">Phosphate regulon transcriptional regulatory protein PhoB (SphR)</fullName>
    </submittedName>
</protein>
<dbReference type="Pfam" id="PF00072">
    <property type="entry name" value="Response_reg"/>
    <property type="match status" value="1"/>
</dbReference>
<evidence type="ECO:0000256" key="1">
    <source>
        <dbReference type="ARBA" id="ARBA00022553"/>
    </source>
</evidence>
<dbReference type="EMBL" id="AGUD01000324">
    <property type="protein sequence ID" value="EHN08799.1"/>
    <property type="molecule type" value="Genomic_DNA"/>
</dbReference>
<accession>H0EBZ5</accession>
<evidence type="ECO:0000313" key="9">
    <source>
        <dbReference type="Proteomes" id="UP000005143"/>
    </source>
</evidence>
<dbReference type="Gene3D" id="1.10.10.10">
    <property type="entry name" value="Winged helix-like DNA-binding domain superfamily/Winged helix DNA-binding domain"/>
    <property type="match status" value="1"/>
</dbReference>
<keyword evidence="2" id="KW-0902">Two-component regulatory system</keyword>
<name>H0EBZ5_9ACTN</name>
<feature type="DNA-binding region" description="OmpR/PhoB-type" evidence="5">
    <location>
        <begin position="137"/>
        <end position="235"/>
    </location>
</feature>
<evidence type="ECO:0000259" key="7">
    <source>
        <dbReference type="PROSITE" id="PS51755"/>
    </source>
</evidence>
<dbReference type="GO" id="GO:0000156">
    <property type="term" value="F:phosphorelay response regulator activity"/>
    <property type="evidence" value="ECO:0007669"/>
    <property type="project" value="TreeGrafter"/>
</dbReference>
<evidence type="ECO:0000313" key="8">
    <source>
        <dbReference type="EMBL" id="EHN08799.1"/>
    </source>
</evidence>
<organism evidence="8 9">
    <name type="scientific">Patulibacter medicamentivorans</name>
    <dbReference type="NCBI Taxonomy" id="1097667"/>
    <lineage>
        <taxon>Bacteria</taxon>
        <taxon>Bacillati</taxon>
        <taxon>Actinomycetota</taxon>
        <taxon>Thermoleophilia</taxon>
        <taxon>Solirubrobacterales</taxon>
        <taxon>Patulibacteraceae</taxon>
        <taxon>Patulibacter</taxon>
    </lineage>
</organism>
<gene>
    <name evidence="8" type="ORF">PAI11_43800</name>
</gene>
<dbReference type="InterPro" id="IPR039420">
    <property type="entry name" value="WalR-like"/>
</dbReference>
<feature type="modified residue" description="4-aspartylphosphate" evidence="4">
    <location>
        <position position="56"/>
    </location>
</feature>
<evidence type="ECO:0000256" key="3">
    <source>
        <dbReference type="ARBA" id="ARBA00023125"/>
    </source>
</evidence>
<dbReference type="InterPro" id="IPR036388">
    <property type="entry name" value="WH-like_DNA-bd_sf"/>
</dbReference>
<evidence type="ECO:0000259" key="6">
    <source>
        <dbReference type="PROSITE" id="PS50110"/>
    </source>
</evidence>
<dbReference type="PANTHER" id="PTHR48111">
    <property type="entry name" value="REGULATOR OF RPOS"/>
    <property type="match status" value="1"/>
</dbReference>
<dbReference type="PROSITE" id="PS50110">
    <property type="entry name" value="RESPONSE_REGULATORY"/>
    <property type="match status" value="1"/>
</dbReference>
<dbReference type="SMART" id="SM00448">
    <property type="entry name" value="REC"/>
    <property type="match status" value="1"/>
</dbReference>
<dbReference type="GO" id="GO:0005829">
    <property type="term" value="C:cytosol"/>
    <property type="evidence" value="ECO:0007669"/>
    <property type="project" value="TreeGrafter"/>
</dbReference>
<dbReference type="GO" id="GO:0006355">
    <property type="term" value="P:regulation of DNA-templated transcription"/>
    <property type="evidence" value="ECO:0007669"/>
    <property type="project" value="InterPro"/>
</dbReference>
<dbReference type="SUPFAM" id="SSF52172">
    <property type="entry name" value="CheY-like"/>
    <property type="match status" value="1"/>
</dbReference>
<dbReference type="GO" id="GO:0032993">
    <property type="term" value="C:protein-DNA complex"/>
    <property type="evidence" value="ECO:0007669"/>
    <property type="project" value="TreeGrafter"/>
</dbReference>
<evidence type="ECO:0000256" key="4">
    <source>
        <dbReference type="PROSITE-ProRule" id="PRU00169"/>
    </source>
</evidence>
<keyword evidence="3 5" id="KW-0238">DNA-binding</keyword>
<dbReference type="PANTHER" id="PTHR48111:SF40">
    <property type="entry name" value="PHOSPHATE REGULON TRANSCRIPTIONAL REGULATORY PROTEIN PHOB"/>
    <property type="match status" value="1"/>
</dbReference>
<dbReference type="Gene3D" id="3.40.50.2300">
    <property type="match status" value="1"/>
</dbReference>
<dbReference type="Proteomes" id="UP000005143">
    <property type="component" value="Unassembled WGS sequence"/>
</dbReference>
<dbReference type="Pfam" id="PF00486">
    <property type="entry name" value="Trans_reg_C"/>
    <property type="match status" value="1"/>
</dbReference>
<dbReference type="PROSITE" id="PS51755">
    <property type="entry name" value="OMPR_PHOB"/>
    <property type="match status" value="1"/>
</dbReference>
<dbReference type="AlphaFoldDB" id="H0EBZ5"/>